<gene>
    <name evidence="5" type="ORF">A2898_03015</name>
</gene>
<dbReference type="NCBIfam" id="TIGR03710">
    <property type="entry name" value="OAFO_sf"/>
    <property type="match status" value="1"/>
</dbReference>
<evidence type="ECO:0000313" key="5">
    <source>
        <dbReference type="EMBL" id="OGY84274.1"/>
    </source>
</evidence>
<dbReference type="InterPro" id="IPR050722">
    <property type="entry name" value="Pyruvate:ferred/Flavod_OxRd"/>
</dbReference>
<dbReference type="InterPro" id="IPR022367">
    <property type="entry name" value="2-oxoacid/accept_OxRdtase_asu"/>
</dbReference>
<evidence type="ECO:0000256" key="1">
    <source>
        <dbReference type="ARBA" id="ARBA00023002"/>
    </source>
</evidence>
<feature type="region of interest" description="Disordered" evidence="2">
    <location>
        <begin position="422"/>
        <end position="461"/>
    </location>
</feature>
<protein>
    <recommendedName>
        <fullName evidence="7">2-oxoacid:ferredoxin oxidoreductase subunit alpha</fullName>
    </recommendedName>
</protein>
<dbReference type="Pfam" id="PF01855">
    <property type="entry name" value="POR_N"/>
    <property type="match status" value="1"/>
</dbReference>
<reference evidence="5 6" key="1">
    <citation type="journal article" date="2016" name="Nat. Commun.">
        <title>Thousands of microbial genomes shed light on interconnected biogeochemical processes in an aquifer system.</title>
        <authorList>
            <person name="Anantharaman K."/>
            <person name="Brown C.T."/>
            <person name="Hug L.A."/>
            <person name="Sharon I."/>
            <person name="Castelle C.J."/>
            <person name="Probst A.J."/>
            <person name="Thomas B.C."/>
            <person name="Singh A."/>
            <person name="Wilkins M.J."/>
            <person name="Karaoz U."/>
            <person name="Brodie E.L."/>
            <person name="Williams K.H."/>
            <person name="Hubbard S.S."/>
            <person name="Banfield J.F."/>
        </authorList>
    </citation>
    <scope>NUCLEOTIDE SEQUENCE [LARGE SCALE GENOMIC DNA]</scope>
</reference>
<dbReference type="EMBL" id="MHKE01000009">
    <property type="protein sequence ID" value="OGY84274.1"/>
    <property type="molecule type" value="Genomic_DNA"/>
</dbReference>
<proteinExistence type="predicted"/>
<dbReference type="Proteomes" id="UP000179164">
    <property type="component" value="Unassembled WGS sequence"/>
</dbReference>
<sequence length="461" mass="50104">MQKNSFRWKIGGLAGNGIKAAGDIFAKTCTRGGLHIFDYLEFPSLIRGGHNTYQIRVEDRDVFSHDDRIDLLVALNDNAIRLHQNELDPGGGIMYDPRVITADVESLGAKGIKLFAIPLVELAKKYGEIVMQNTVSVGASFALVKYPFEILERVIHDAFAGKNDEVVTSNVLAAKAGYDFIEKEFSSVDFSHLLEPIGSSSTQLVVTGNDALALGAIQAGCKLYVAYPMSPSSSILHTMAQYGDQFGIVVKHAEDELSVANMAIGANYAGVRAMLGTSGGGFALMGEAVGLAGITETPLVMVDAQRPGPATGLPTWTAQSDLRFVLHAAQGEFPRFVIAPGDMEECFYTASEAFNLAEKYQTPVIILLDKYLSEGHKSVVPFDLSRVKIDRGQVAREKDLSGLSEYRRYAVTESGISPRAFPGTKGGLHIANSDEHDPYGYSEESSENSTEQMEKRLRKFD</sequence>
<dbReference type="CDD" id="cd07034">
    <property type="entry name" value="TPP_PYR_PFOR_IOR-alpha_like"/>
    <property type="match status" value="1"/>
</dbReference>
<evidence type="ECO:0008006" key="7">
    <source>
        <dbReference type="Google" id="ProtNLM"/>
    </source>
</evidence>
<dbReference type="SUPFAM" id="SSF52518">
    <property type="entry name" value="Thiamin diphosphate-binding fold (THDP-binding)"/>
    <property type="match status" value="1"/>
</dbReference>
<dbReference type="STRING" id="1798543.A2898_03015"/>
<dbReference type="Gene3D" id="3.40.920.10">
    <property type="entry name" value="Pyruvate-ferredoxin oxidoreductase, PFOR, domain III"/>
    <property type="match status" value="1"/>
</dbReference>
<dbReference type="InterPro" id="IPR002880">
    <property type="entry name" value="Pyrv_Fd/Flavodoxin_OxRdtase_N"/>
</dbReference>
<organism evidence="5 6">
    <name type="scientific">Candidatus Kerfeldbacteria bacterium RIFCSPLOWO2_01_FULL_48_11</name>
    <dbReference type="NCBI Taxonomy" id="1798543"/>
    <lineage>
        <taxon>Bacteria</taxon>
        <taxon>Candidatus Kerfeldiibacteriota</taxon>
    </lineage>
</organism>
<feature type="non-terminal residue" evidence="5">
    <location>
        <position position="461"/>
    </location>
</feature>
<dbReference type="Pfam" id="PF01558">
    <property type="entry name" value="POR"/>
    <property type="match status" value="1"/>
</dbReference>
<dbReference type="AlphaFoldDB" id="A0A1G2B506"/>
<dbReference type="InterPro" id="IPR002869">
    <property type="entry name" value="Pyrv_flavodox_OxRed_cen"/>
</dbReference>
<dbReference type="SUPFAM" id="SSF53323">
    <property type="entry name" value="Pyruvate-ferredoxin oxidoreductase, PFOR, domain III"/>
    <property type="match status" value="1"/>
</dbReference>
<name>A0A1G2B506_9BACT</name>
<accession>A0A1G2B506</accession>
<dbReference type="PANTHER" id="PTHR32154">
    <property type="entry name" value="PYRUVATE-FLAVODOXIN OXIDOREDUCTASE-RELATED"/>
    <property type="match status" value="1"/>
</dbReference>
<dbReference type="GO" id="GO:0006979">
    <property type="term" value="P:response to oxidative stress"/>
    <property type="evidence" value="ECO:0007669"/>
    <property type="project" value="TreeGrafter"/>
</dbReference>
<keyword evidence="1" id="KW-0560">Oxidoreductase</keyword>
<evidence type="ECO:0000259" key="4">
    <source>
        <dbReference type="Pfam" id="PF01855"/>
    </source>
</evidence>
<feature type="compositionally biased region" description="Basic and acidic residues" evidence="2">
    <location>
        <begin position="452"/>
        <end position="461"/>
    </location>
</feature>
<feature type="domain" description="Pyruvate/ketoisovalerate oxidoreductase catalytic" evidence="3">
    <location>
        <begin position="14"/>
        <end position="179"/>
    </location>
</feature>
<feature type="domain" description="Pyruvate flavodoxin/ferredoxin oxidoreductase pyrimidine binding" evidence="4">
    <location>
        <begin position="215"/>
        <end position="454"/>
    </location>
</feature>
<dbReference type="PANTHER" id="PTHR32154:SF20">
    <property type="entry name" value="2-OXOGLUTARATE OXIDOREDUCTASE SUBUNIT KORA"/>
    <property type="match status" value="1"/>
</dbReference>
<dbReference type="InterPro" id="IPR029061">
    <property type="entry name" value="THDP-binding"/>
</dbReference>
<evidence type="ECO:0000313" key="6">
    <source>
        <dbReference type="Proteomes" id="UP000179164"/>
    </source>
</evidence>
<evidence type="ECO:0000259" key="3">
    <source>
        <dbReference type="Pfam" id="PF01558"/>
    </source>
</evidence>
<dbReference type="GO" id="GO:0016903">
    <property type="term" value="F:oxidoreductase activity, acting on the aldehyde or oxo group of donors"/>
    <property type="evidence" value="ECO:0007669"/>
    <property type="project" value="InterPro"/>
</dbReference>
<comment type="caution">
    <text evidence="5">The sequence shown here is derived from an EMBL/GenBank/DDBJ whole genome shotgun (WGS) entry which is preliminary data.</text>
</comment>
<dbReference type="FunFam" id="3.40.50.970:FF:000022">
    <property type="entry name" value="2-oxoglutarate ferredoxin oxidoreductase alpha subunit"/>
    <property type="match status" value="1"/>
</dbReference>
<dbReference type="Gene3D" id="3.40.50.970">
    <property type="match status" value="1"/>
</dbReference>
<evidence type="ECO:0000256" key="2">
    <source>
        <dbReference type="SAM" id="MobiDB-lite"/>
    </source>
</evidence>
<dbReference type="InterPro" id="IPR019752">
    <property type="entry name" value="Pyrv/ketoisovalerate_OxRed_cat"/>
</dbReference>